<dbReference type="AlphaFoldDB" id="A0A5B9QMQ7"/>
<reference evidence="1 2" key="1">
    <citation type="submission" date="2019-08" db="EMBL/GenBank/DDBJ databases">
        <title>Deep-cultivation of Planctomycetes and their phenomic and genomic characterization uncovers novel biology.</title>
        <authorList>
            <person name="Wiegand S."/>
            <person name="Jogler M."/>
            <person name="Boedeker C."/>
            <person name="Pinto D."/>
            <person name="Vollmers J."/>
            <person name="Rivas-Marin E."/>
            <person name="Kohn T."/>
            <person name="Peeters S.H."/>
            <person name="Heuer A."/>
            <person name="Rast P."/>
            <person name="Oberbeckmann S."/>
            <person name="Bunk B."/>
            <person name="Jeske O."/>
            <person name="Meyerdierks A."/>
            <person name="Storesund J.E."/>
            <person name="Kallscheuer N."/>
            <person name="Luecker S."/>
            <person name="Lage O.M."/>
            <person name="Pohl T."/>
            <person name="Merkel B.J."/>
            <person name="Hornburger P."/>
            <person name="Mueller R.-W."/>
            <person name="Bruemmer F."/>
            <person name="Labrenz M."/>
            <person name="Spormann A.M."/>
            <person name="Op den Camp H."/>
            <person name="Overmann J."/>
            <person name="Amann R."/>
            <person name="Jetten M.S.M."/>
            <person name="Mascher T."/>
            <person name="Medema M.H."/>
            <person name="Devos D.P."/>
            <person name="Kaster A.-K."/>
            <person name="Ovreas L."/>
            <person name="Rohde M."/>
            <person name="Galperin M.Y."/>
            <person name="Jogler C."/>
        </authorList>
    </citation>
    <scope>NUCLEOTIDE SEQUENCE [LARGE SCALE GENOMIC DNA]</scope>
    <source>
        <strain evidence="1 2">UC8</strain>
    </source>
</reference>
<dbReference type="Proteomes" id="UP000325286">
    <property type="component" value="Chromosome"/>
</dbReference>
<keyword evidence="2" id="KW-1185">Reference proteome</keyword>
<gene>
    <name evidence="1" type="ORF">UC8_02520</name>
</gene>
<dbReference type="RefSeq" id="WP_068141718.1">
    <property type="nucleotide sequence ID" value="NZ_CP042914.1"/>
</dbReference>
<protein>
    <submittedName>
        <fullName evidence="1">Uncharacterized protein</fullName>
    </submittedName>
</protein>
<dbReference type="KEGG" id="rul:UC8_02520"/>
<evidence type="ECO:0000313" key="2">
    <source>
        <dbReference type="Proteomes" id="UP000325286"/>
    </source>
</evidence>
<proteinExistence type="predicted"/>
<organism evidence="1 2">
    <name type="scientific">Roseimaritima ulvae</name>
    <dbReference type="NCBI Taxonomy" id="980254"/>
    <lineage>
        <taxon>Bacteria</taxon>
        <taxon>Pseudomonadati</taxon>
        <taxon>Planctomycetota</taxon>
        <taxon>Planctomycetia</taxon>
        <taxon>Pirellulales</taxon>
        <taxon>Pirellulaceae</taxon>
        <taxon>Roseimaritima</taxon>
    </lineage>
</organism>
<evidence type="ECO:0000313" key="1">
    <source>
        <dbReference type="EMBL" id="QEG38296.1"/>
    </source>
</evidence>
<accession>A0A5B9QMQ7</accession>
<sequence length="444" mass="49460">MSDPAASSTERQRDWAGRFAGQYAVQLDATLTQWLGDEQWRQLGSGEFRAAATAEELLQDCPPVIWPGLMPPDALPILGNEYGDWLCLRIGGDDQVREIIHWYHGGGDWIPWGRTLPEAIAFQMIRDHLPGRHYRHADPAERIRRCDPNDPHYLWAQRHLPAETTRIIDTLLADQAPQAVMPLLEQLIATGVASVSLHAEAILRSLDTPLRQLARNMVAPLGVDWENEAIGWRFDADLVPRKHRAALAQILKVGEAELGGQDWERAGQHAASVAESRSDLGWAPLTLGWIAEKHGHVSAALQHYSRALPASVFADQSVRFRTQGNEEDKFSARRLAVLLKQHRDSALADNAEYWQVWSEASSSERPEAIADYWLRRAAQATERGDDSAAYDALVQSGWDLGRTSIRQYGPLLTQIAAAAQQAGQKARAAVAAAHLRCFEQRFPS</sequence>
<name>A0A5B9QMQ7_9BACT</name>
<dbReference type="OrthoDB" id="276926at2"/>
<dbReference type="EMBL" id="CP042914">
    <property type="protein sequence ID" value="QEG38296.1"/>
    <property type="molecule type" value="Genomic_DNA"/>
</dbReference>